<evidence type="ECO:0000256" key="2">
    <source>
        <dbReference type="ARBA" id="ARBA00022729"/>
    </source>
</evidence>
<dbReference type="SUPFAM" id="SSF49863">
    <property type="entry name" value="Hyaluronate lyase-like, C-terminal domain"/>
    <property type="match status" value="1"/>
</dbReference>
<dbReference type="Gene3D" id="1.50.10.100">
    <property type="entry name" value="Chondroitin AC/alginate lyase"/>
    <property type="match status" value="1"/>
</dbReference>
<evidence type="ECO:0000259" key="4">
    <source>
        <dbReference type="Pfam" id="PF02278"/>
    </source>
</evidence>
<gene>
    <name evidence="7" type="ORF">ACFPUY_44075</name>
</gene>
<protein>
    <submittedName>
        <fullName evidence="7">Polysaccharide lyase 8 family protein</fullName>
    </submittedName>
</protein>
<feature type="domain" description="Polysaccharide lyase family 8 C-terminal" evidence="5">
    <location>
        <begin position="582"/>
        <end position="647"/>
    </location>
</feature>
<dbReference type="RefSeq" id="WP_308249243.1">
    <property type="nucleotide sequence ID" value="NZ_JAHKRN010000080.1"/>
</dbReference>
<dbReference type="PROSITE" id="PS51318">
    <property type="entry name" value="TAT"/>
    <property type="match status" value="1"/>
</dbReference>
<evidence type="ECO:0000259" key="5">
    <source>
        <dbReference type="Pfam" id="PF02884"/>
    </source>
</evidence>
<evidence type="ECO:0000256" key="1">
    <source>
        <dbReference type="ARBA" id="ARBA00006699"/>
    </source>
</evidence>
<evidence type="ECO:0000256" key="3">
    <source>
        <dbReference type="ARBA" id="ARBA00023239"/>
    </source>
</evidence>
<dbReference type="GO" id="GO:0016829">
    <property type="term" value="F:lyase activity"/>
    <property type="evidence" value="ECO:0007669"/>
    <property type="project" value="UniProtKB-KW"/>
</dbReference>
<organism evidence="7 8">
    <name type="scientific">Nonomuraea harbinensis</name>
    <dbReference type="NCBI Taxonomy" id="1286938"/>
    <lineage>
        <taxon>Bacteria</taxon>
        <taxon>Bacillati</taxon>
        <taxon>Actinomycetota</taxon>
        <taxon>Actinomycetes</taxon>
        <taxon>Streptosporangiales</taxon>
        <taxon>Streptosporangiaceae</taxon>
        <taxon>Nonomuraea</taxon>
    </lineage>
</organism>
<dbReference type="InterPro" id="IPR012970">
    <property type="entry name" value="Lyase_8_alpha_N"/>
</dbReference>
<dbReference type="SUPFAM" id="SSF74650">
    <property type="entry name" value="Galactose mutarotase-like"/>
    <property type="match status" value="1"/>
</dbReference>
<comment type="similarity">
    <text evidence="1">Belongs to the polysaccharide lyase 8 family.</text>
</comment>
<keyword evidence="2" id="KW-0732">Signal</keyword>
<comment type="caution">
    <text evidence="7">The sequence shown here is derived from an EMBL/GenBank/DDBJ whole genome shotgun (WGS) entry which is preliminary data.</text>
</comment>
<dbReference type="PANTHER" id="PTHR38481:SF1">
    <property type="entry name" value="HYALURONATE LYASE"/>
    <property type="match status" value="1"/>
</dbReference>
<dbReference type="InterPro" id="IPR038970">
    <property type="entry name" value="Lyase_8"/>
</dbReference>
<evidence type="ECO:0000313" key="8">
    <source>
        <dbReference type="Proteomes" id="UP001596096"/>
    </source>
</evidence>
<dbReference type="Gene3D" id="2.70.98.10">
    <property type="match status" value="1"/>
</dbReference>
<dbReference type="CDD" id="cd01083">
    <property type="entry name" value="GAG_Lyase"/>
    <property type="match status" value="1"/>
</dbReference>
<dbReference type="InterPro" id="IPR004103">
    <property type="entry name" value="Lyase_8_C"/>
</dbReference>
<proteinExistence type="inferred from homology"/>
<reference evidence="8" key="1">
    <citation type="journal article" date="2019" name="Int. J. Syst. Evol. Microbiol.">
        <title>The Global Catalogue of Microorganisms (GCM) 10K type strain sequencing project: providing services to taxonomists for standard genome sequencing and annotation.</title>
        <authorList>
            <consortium name="The Broad Institute Genomics Platform"/>
            <consortium name="The Broad Institute Genome Sequencing Center for Infectious Disease"/>
            <person name="Wu L."/>
            <person name="Ma J."/>
        </authorList>
    </citation>
    <scope>NUCLEOTIDE SEQUENCE [LARGE SCALE GENOMIC DNA]</scope>
    <source>
        <strain evidence="8">CGMCC 4.7106</strain>
    </source>
</reference>
<dbReference type="Pfam" id="PF02884">
    <property type="entry name" value="Lyase_8_C"/>
    <property type="match status" value="1"/>
</dbReference>
<keyword evidence="8" id="KW-1185">Reference proteome</keyword>
<evidence type="ECO:0000313" key="7">
    <source>
        <dbReference type="EMBL" id="MFC5822102.1"/>
    </source>
</evidence>
<evidence type="ECO:0000259" key="6">
    <source>
        <dbReference type="Pfam" id="PF08124"/>
    </source>
</evidence>
<keyword evidence="3 7" id="KW-0456">Lyase</keyword>
<dbReference type="InterPro" id="IPR006311">
    <property type="entry name" value="TAT_signal"/>
</dbReference>
<dbReference type="InterPro" id="IPR011013">
    <property type="entry name" value="Gal_mutarotase_sf_dom"/>
</dbReference>
<dbReference type="Gene3D" id="2.60.220.10">
    <property type="entry name" value="Polysaccharide lyase family 8-like, C-terminal"/>
    <property type="match status" value="1"/>
</dbReference>
<accession>A0ABW1C9S4</accession>
<dbReference type="Pfam" id="PF02278">
    <property type="entry name" value="Lyase_8"/>
    <property type="match status" value="1"/>
</dbReference>
<dbReference type="InterPro" id="IPR011071">
    <property type="entry name" value="Lyase_8-like_C"/>
</dbReference>
<dbReference type="SUPFAM" id="SSF48230">
    <property type="entry name" value="Chondroitin AC/alginate lyase"/>
    <property type="match status" value="1"/>
</dbReference>
<feature type="domain" description="Polysaccharide lyase 8 N-terminal alpha-helical" evidence="6">
    <location>
        <begin position="61"/>
        <end position="328"/>
    </location>
</feature>
<dbReference type="InterPro" id="IPR003159">
    <property type="entry name" value="Lyase_8_central_dom"/>
</dbReference>
<name>A0ABW1C9S4_9ACTN</name>
<dbReference type="EMBL" id="JBHSNW010000048">
    <property type="protein sequence ID" value="MFC5822102.1"/>
    <property type="molecule type" value="Genomic_DNA"/>
</dbReference>
<dbReference type="PANTHER" id="PTHR38481">
    <property type="entry name" value="HYALURONATE LYASE"/>
    <property type="match status" value="1"/>
</dbReference>
<dbReference type="Proteomes" id="UP001596096">
    <property type="component" value="Unassembled WGS sequence"/>
</dbReference>
<dbReference type="InterPro" id="IPR014718">
    <property type="entry name" value="GH-type_carb-bd"/>
</dbReference>
<sequence>MVGLSRRALLWVGVGALVPVARGGVGVSPGAFAGVRRRWREVTVDPAYPVGPARRRLAEMAPTGRHLWPDLPYPSLSATPGRLLAMARAYAVSGDARLRAGVETGIGHFCGHVYAAGADPVGNWWDWEIGAPKRLLDAAVLVGLSGRQGGALLEAVDHFVPPDRLRDYGGTSTGANRVDLCLVTLLRAVLGGDAERADLAVRALAPVFRYVTEGDGFYRDGSFLQHDTVPYQGGYGLVLLEGLATLFAVLRGSPWEVTDPNRRIVYDSVERSFAPFTHAGHVMDLVSGRGIARDPSGGELRFRRLAGAVRRLALTATPAERRRWRTLVDGAGEQPTGHRLFPMSARAVHRAPGWCAALSMSSDRIAHYEHGNGENLRGWHTGSGMLYWWGEGHGAHYADGFWATVDPYRLPGTTVSTRRLPDGAGEAWGGACPPFRWAGGATDGRYATAGQHLRGLESTVEAFKSWFFLDDAVVCLGAGITGRDGAPVETVVDNRRTAALLTVDDANGWAHLARHGGYVVRDGGVLRRLREHRTGGGMTRPYVTLWLGHGLDPGDARYDYLLLPNATVAATRARAADPGWARVLANTTSQQGVHVPSAGVTAVNFWQPGTAGPLSASGPCAVLVTERGDGSATVTVSDPRRDLTELTVTWNRPVAAVTGRPAALTGARTGRRLTLTFGPLPDSASVTVRPGEGG</sequence>
<dbReference type="InterPro" id="IPR008929">
    <property type="entry name" value="Chondroitin_lyas"/>
</dbReference>
<feature type="domain" description="Polysaccharide lyase family 8 central" evidence="4">
    <location>
        <begin position="338"/>
        <end position="566"/>
    </location>
</feature>
<dbReference type="Pfam" id="PF08124">
    <property type="entry name" value="Lyase_8_N"/>
    <property type="match status" value="1"/>
</dbReference>